<proteinExistence type="predicted"/>
<dbReference type="RefSeq" id="WP_145619272.1">
    <property type="nucleotide sequence ID" value="NZ_JAYNFR010000022.1"/>
</dbReference>
<protein>
    <submittedName>
        <fullName evidence="1">Type VI secretion system protein ImpG</fullName>
    </submittedName>
</protein>
<dbReference type="PIRSF" id="PIRSF028304">
    <property type="entry name" value="UCP028304"/>
    <property type="match status" value="1"/>
</dbReference>
<comment type="caution">
    <text evidence="1">The sequence shown here is derived from an EMBL/GenBank/DDBJ whole genome shotgun (WGS) entry which is preliminary data.</text>
</comment>
<sequence>MPDTFLSFYNQELAAIRRAATRFAGEHPKVAGNLRISPTTVDDPHVARLIESFAYLTARVRQKLDDDFPELTDALLGVLYPHYVTPLPSMAIVQMKAAPELTGSFTVPRGAQVETEAVRGEACRFQTTMPAEIWPVEVTAASLAALPAAAPLVAATRQAKSVLRLKISSTAQGQGLTDLGVDRLRLFLSGPPEVAFTLHELLLNNVVGMAVVEDVTDPNPVELGPDHLAPVGFEPEDGMVPYGAQSFLGYRLLSELFTFPEKFLFVDLHGLSARSLRGVGQHMEVYLYLDRVWTEGERLVRPQVFALGCAPVVNLFRQSAEPIILGHDATEYLVQADARRPEAREIYAIERVRASSPRGEKAEFLPLYGNHHGTDPSRHQHFWHAMRRPRGGRDASSEMYLSLVDLGLNPNAPPDWTVSVETLCFNRDLPAQLPFGGGHPRMHLTEGGPIAGVTCLTPPTAVVRPQTGDGARWRLISHLNLNHLSLVDGQGGRDGQGGAAALRELLKLYDLKDTPETRAIIDSVTGIGYRRATARAPHADFAALCRGVDIDLVMDPERAGAMGIYLPSAVLERFFALYTSINSFTRLTVRAKGRKEALVRWGARIGAKVTA</sequence>
<evidence type="ECO:0000313" key="1">
    <source>
        <dbReference type="EMBL" id="TWB21728.1"/>
    </source>
</evidence>
<reference evidence="1 2" key="1">
    <citation type="submission" date="2019-06" db="EMBL/GenBank/DDBJ databases">
        <title>Genomic Encyclopedia of Type Strains, Phase IV (KMG-V): Genome sequencing to study the core and pangenomes of soil and plant-associated prokaryotes.</title>
        <authorList>
            <person name="Whitman W."/>
        </authorList>
    </citation>
    <scope>NUCLEOTIDE SEQUENCE [LARGE SCALE GENOMIC DNA]</scope>
    <source>
        <strain evidence="1 2">BR 11865</strain>
    </source>
</reference>
<gene>
    <name evidence="1" type="ORF">FBZ88_11782</name>
</gene>
<name>A0A560FJE3_9PROT</name>
<dbReference type="Proteomes" id="UP000316545">
    <property type="component" value="Unassembled WGS sequence"/>
</dbReference>
<dbReference type="PANTHER" id="PTHR35370:SF1">
    <property type="entry name" value="TYPE VI SECRETION SYSTEM COMPONENT TSSF1"/>
    <property type="match status" value="1"/>
</dbReference>
<dbReference type="AlphaFoldDB" id="A0A560FJE3"/>
<evidence type="ECO:0000313" key="2">
    <source>
        <dbReference type="Proteomes" id="UP000316545"/>
    </source>
</evidence>
<keyword evidence="2" id="KW-1185">Reference proteome</keyword>
<dbReference type="InterPro" id="IPR010272">
    <property type="entry name" value="T6SS_TssF"/>
</dbReference>
<dbReference type="PANTHER" id="PTHR35370">
    <property type="entry name" value="CYTOPLASMIC PROTEIN-RELATED-RELATED"/>
    <property type="match status" value="1"/>
</dbReference>
<accession>A0A560FJE3</accession>
<dbReference type="NCBIfam" id="TIGR03359">
    <property type="entry name" value="VI_chp_6"/>
    <property type="match status" value="1"/>
</dbReference>
<dbReference type="EMBL" id="VITO01000017">
    <property type="protein sequence ID" value="TWB21728.1"/>
    <property type="molecule type" value="Genomic_DNA"/>
</dbReference>
<organism evidence="1 2">
    <name type="scientific">Nitrospirillum amazonense</name>
    <dbReference type="NCBI Taxonomy" id="28077"/>
    <lineage>
        <taxon>Bacteria</taxon>
        <taxon>Pseudomonadati</taxon>
        <taxon>Pseudomonadota</taxon>
        <taxon>Alphaproteobacteria</taxon>
        <taxon>Rhodospirillales</taxon>
        <taxon>Azospirillaceae</taxon>
        <taxon>Nitrospirillum</taxon>
    </lineage>
</organism>
<dbReference type="Pfam" id="PF05947">
    <property type="entry name" value="T6SS_TssF"/>
    <property type="match status" value="1"/>
</dbReference>